<dbReference type="STRING" id="2518989.IMCC3088_1196"/>
<dbReference type="EMBL" id="AEIG01000027">
    <property type="protein sequence ID" value="EGG29908.1"/>
    <property type="molecule type" value="Genomic_DNA"/>
</dbReference>
<dbReference type="PANTHER" id="PTHR40031">
    <property type="entry name" value="HYPOTHETICAL MEMBRANE SPANNING PROTEIN"/>
    <property type="match status" value="1"/>
</dbReference>
<evidence type="ECO:0000313" key="2">
    <source>
        <dbReference type="Proteomes" id="UP000005615"/>
    </source>
</evidence>
<comment type="caution">
    <text evidence="1">The sequence shown here is derived from an EMBL/GenBank/DDBJ whole genome shotgun (WGS) entry which is preliminary data.</text>
</comment>
<dbReference type="Pfam" id="PF04307">
    <property type="entry name" value="YdjM"/>
    <property type="match status" value="1"/>
</dbReference>
<accession>F3L182</accession>
<proteinExistence type="predicted"/>
<reference evidence="1 2" key="1">
    <citation type="journal article" date="2011" name="J. Bacteriol.">
        <title>Genome sequence of strain IMCC3088, a proteorhodopsin-containing marine bacterium belonging to the OM60/NOR5 clade.</title>
        <authorList>
            <person name="Jang Y."/>
            <person name="Oh H.M."/>
            <person name="Kang I."/>
            <person name="Lee K."/>
            <person name="Yang S.J."/>
            <person name="Cho J.C."/>
        </authorList>
    </citation>
    <scope>NUCLEOTIDE SEQUENCE [LARGE SCALE GENOMIC DNA]</scope>
    <source>
        <strain evidence="1 2">IMCC3088</strain>
    </source>
</reference>
<gene>
    <name evidence="1" type="ORF">IMCC3088_1196</name>
</gene>
<dbReference type="RefSeq" id="WP_009575494.1">
    <property type="nucleotide sequence ID" value="NZ_AEIG01000027.1"/>
</dbReference>
<dbReference type="Proteomes" id="UP000005615">
    <property type="component" value="Unassembled WGS sequence"/>
</dbReference>
<dbReference type="eggNOG" id="COG1988">
    <property type="taxonomic scope" value="Bacteria"/>
</dbReference>
<dbReference type="InterPro" id="IPR007404">
    <property type="entry name" value="YdjM-like"/>
</dbReference>
<name>F3L182_9GAMM</name>
<keyword evidence="2" id="KW-1185">Reference proteome</keyword>
<protein>
    <submittedName>
        <fullName evidence="1">Integral membrane protein</fullName>
    </submittedName>
</protein>
<dbReference type="InterPro" id="IPR053170">
    <property type="entry name" value="Transcription_regulator"/>
</dbReference>
<organism evidence="1 2">
    <name type="scientific">Aequoribacter fuscus</name>
    <dbReference type="NCBI Taxonomy" id="2518989"/>
    <lineage>
        <taxon>Bacteria</taxon>
        <taxon>Pseudomonadati</taxon>
        <taxon>Pseudomonadota</taxon>
        <taxon>Gammaproteobacteria</taxon>
        <taxon>Cellvibrionales</taxon>
        <taxon>Halieaceae</taxon>
        <taxon>Aequoribacter</taxon>
    </lineage>
</organism>
<dbReference type="AlphaFoldDB" id="F3L182"/>
<evidence type="ECO:0000313" key="1">
    <source>
        <dbReference type="EMBL" id="EGG29908.1"/>
    </source>
</evidence>
<sequence>MDPVTQGALGAAVALTKARPEQLAGAAVLGALGGMAPDLDVLIRSSADPLLFLEYHRQFTHSLLFIPLGALLCTLVLHGLIGKRFGFRFSLSYVFCFLGYATHGLLDACTTYGTLLFWPLSYERVAWNILSIIDPLVTLPLLAAIVWTVRTRSSAAVLLAVAWFGTYVTFGMVQRDRAEEVAWRLAESRGHTPHRLEAKPSFANLLVFKTVYEADEVFFVDAVHVGWKSKVYVGESVAKLNVSRDLPWLESNSQQAHDVERFRWFSNDYLALDQSDPNRVIDMRYSLLPNDINALWSIQLEPPASAERHVMYQMHRGDSRAALPTLWAMMTGADID</sequence>
<dbReference type="PANTHER" id="PTHR40031:SF1">
    <property type="entry name" value="MEMBRANE-BOUND METAL-DEPENDENT HYDROLASE"/>
    <property type="match status" value="1"/>
</dbReference>
<dbReference type="OrthoDB" id="9781927at2"/>